<dbReference type="Proteomes" id="UP001461163">
    <property type="component" value="Unassembled WGS sequence"/>
</dbReference>
<keyword evidence="1" id="KW-0812">Transmembrane</keyword>
<accession>A0ABU9SY01</accession>
<dbReference type="EMBL" id="JBBMQS010000009">
    <property type="protein sequence ID" value="MEM5498748.1"/>
    <property type="molecule type" value="Genomic_DNA"/>
</dbReference>
<organism evidence="2 3">
    <name type="scientific">Paraglaciecola mesophila</name>
    <dbReference type="NCBI Taxonomy" id="197222"/>
    <lineage>
        <taxon>Bacteria</taxon>
        <taxon>Pseudomonadati</taxon>
        <taxon>Pseudomonadota</taxon>
        <taxon>Gammaproteobacteria</taxon>
        <taxon>Alteromonadales</taxon>
        <taxon>Alteromonadaceae</taxon>
        <taxon>Paraglaciecola</taxon>
    </lineage>
</organism>
<feature type="transmembrane region" description="Helical" evidence="1">
    <location>
        <begin position="7"/>
        <end position="27"/>
    </location>
</feature>
<evidence type="ECO:0000313" key="2">
    <source>
        <dbReference type="EMBL" id="MEM5498748.1"/>
    </source>
</evidence>
<keyword evidence="1" id="KW-0472">Membrane</keyword>
<reference evidence="2 3" key="1">
    <citation type="submission" date="2024-03" db="EMBL/GenBank/DDBJ databases">
        <title>Community enrichment and isolation of bacterial strains for fucoidan degradation.</title>
        <authorList>
            <person name="Sichert A."/>
        </authorList>
    </citation>
    <scope>NUCLEOTIDE SEQUENCE [LARGE SCALE GENOMIC DNA]</scope>
    <source>
        <strain evidence="2 3">AS12</strain>
    </source>
</reference>
<sequence length="173" mass="19900">MNIVREYLRLAVFAIGLLSGVQIPAFIDQYQKRVDAHLIEAKQNLAGFRQTAERYFKGDMQKLIRHYEQSEDVIFRQDAKNVQLIFNRASLLQVQWDNLNSGVVRRAYYLATQYNPQILQETVTQYSYTVPLNPVALGWGICIALLFAALFDMMIGISAKTCSMCFHAVRKRS</sequence>
<evidence type="ECO:0000256" key="1">
    <source>
        <dbReference type="SAM" id="Phobius"/>
    </source>
</evidence>
<dbReference type="PIRSF" id="PIRSF029393">
    <property type="entry name" value="UCP029393"/>
    <property type="match status" value="1"/>
</dbReference>
<dbReference type="InterPro" id="IPR022584">
    <property type="entry name" value="DUF2937"/>
</dbReference>
<evidence type="ECO:0000313" key="3">
    <source>
        <dbReference type="Proteomes" id="UP001461163"/>
    </source>
</evidence>
<keyword evidence="3" id="KW-1185">Reference proteome</keyword>
<keyword evidence="1" id="KW-1133">Transmembrane helix</keyword>
<dbReference type="Pfam" id="PF11157">
    <property type="entry name" value="DUF2937"/>
    <property type="match status" value="1"/>
</dbReference>
<feature type="transmembrane region" description="Helical" evidence="1">
    <location>
        <begin position="136"/>
        <end position="157"/>
    </location>
</feature>
<proteinExistence type="predicted"/>
<name>A0ABU9SY01_9ALTE</name>
<dbReference type="RefSeq" id="WP_006992745.1">
    <property type="nucleotide sequence ID" value="NZ_JBBMQS010000009.1"/>
</dbReference>
<gene>
    <name evidence="2" type="ORF">WNY77_15170</name>
</gene>
<comment type="caution">
    <text evidence="2">The sequence shown here is derived from an EMBL/GenBank/DDBJ whole genome shotgun (WGS) entry which is preliminary data.</text>
</comment>
<protein>
    <submittedName>
        <fullName evidence="2">DUF2937 family protein</fullName>
    </submittedName>
</protein>
<dbReference type="InterPro" id="IPR016917">
    <property type="entry name" value="UCP029393"/>
</dbReference>